<evidence type="ECO:0000256" key="9">
    <source>
        <dbReference type="ARBA" id="ARBA00023139"/>
    </source>
</evidence>
<evidence type="ECO:0000256" key="13">
    <source>
        <dbReference type="SAM" id="SignalP"/>
    </source>
</evidence>
<evidence type="ECO:0000313" key="15">
    <source>
        <dbReference type="Proteomes" id="UP000678374"/>
    </source>
</evidence>
<dbReference type="AlphaFoldDB" id="A0A940YJD2"/>
<feature type="signal peptide" evidence="13">
    <location>
        <begin position="1"/>
        <end position="27"/>
    </location>
</feature>
<keyword evidence="9" id="KW-0564">Palmitate</keyword>
<dbReference type="Pfam" id="PF03550">
    <property type="entry name" value="LolB"/>
    <property type="match status" value="1"/>
</dbReference>
<keyword evidence="8" id="KW-0472">Membrane</keyword>
<gene>
    <name evidence="14" type="ORF">KAK06_04185</name>
</gene>
<keyword evidence="15" id="KW-1185">Reference proteome</keyword>
<evidence type="ECO:0000256" key="10">
    <source>
        <dbReference type="ARBA" id="ARBA00023186"/>
    </source>
</evidence>
<evidence type="ECO:0000256" key="1">
    <source>
        <dbReference type="ARBA" id="ARBA00004459"/>
    </source>
</evidence>
<evidence type="ECO:0000256" key="6">
    <source>
        <dbReference type="ARBA" id="ARBA00022729"/>
    </source>
</evidence>
<evidence type="ECO:0000256" key="5">
    <source>
        <dbReference type="ARBA" id="ARBA00022448"/>
    </source>
</evidence>
<feature type="chain" id="PRO_5037187043" description="Outer-membrane lipoprotein LolB" evidence="13">
    <location>
        <begin position="28"/>
        <end position="178"/>
    </location>
</feature>
<proteinExistence type="inferred from homology"/>
<name>A0A940YJD2_9BURK</name>
<dbReference type="Proteomes" id="UP000678374">
    <property type="component" value="Unassembled WGS sequence"/>
</dbReference>
<dbReference type="PROSITE" id="PS51257">
    <property type="entry name" value="PROKAR_LIPOPROTEIN"/>
    <property type="match status" value="1"/>
</dbReference>
<accession>A0A940YJD2</accession>
<evidence type="ECO:0000256" key="7">
    <source>
        <dbReference type="ARBA" id="ARBA00022927"/>
    </source>
</evidence>
<reference evidence="14" key="1">
    <citation type="submission" date="2021-04" db="EMBL/GenBank/DDBJ databases">
        <title>The genome sequence of Ideonella sp. 4Y11.</title>
        <authorList>
            <person name="Liu Y."/>
        </authorList>
    </citation>
    <scope>NUCLEOTIDE SEQUENCE</scope>
    <source>
        <strain evidence="14">4Y11</strain>
    </source>
</reference>
<keyword evidence="6 13" id="KW-0732">Signal</keyword>
<protein>
    <recommendedName>
        <fullName evidence="4">Outer-membrane lipoprotein LolB</fullName>
    </recommendedName>
</protein>
<keyword evidence="10" id="KW-0143">Chaperone</keyword>
<keyword evidence="5" id="KW-0813">Transport</keyword>
<dbReference type="RefSeq" id="WP_210800642.1">
    <property type="nucleotide sequence ID" value="NZ_JAGQDE010000002.1"/>
</dbReference>
<comment type="similarity">
    <text evidence="2">Belongs to the LolB family.</text>
</comment>
<sequence length="178" mass="18726">MRRRAAGRALCLALLPPALLSACAHRAAAPAVPARSGRLLLRVGPADAPPLRSVAAGFEYQGDARIGRLALDGPLGARLAEARWDDTGVVLTDAGGDRRFDSLSTLAAELLGEPLPLQALGDWLLGRPWPEVPAEPTAAGFLQAGWQVDTHALTEQGLLLATRDTPAPALLLRVVLDR</sequence>
<evidence type="ECO:0000256" key="2">
    <source>
        <dbReference type="ARBA" id="ARBA00009696"/>
    </source>
</evidence>
<dbReference type="InterPro" id="IPR029046">
    <property type="entry name" value="LolA/LolB/LppX"/>
</dbReference>
<evidence type="ECO:0000256" key="12">
    <source>
        <dbReference type="ARBA" id="ARBA00023288"/>
    </source>
</evidence>
<evidence type="ECO:0000256" key="8">
    <source>
        <dbReference type="ARBA" id="ARBA00023136"/>
    </source>
</evidence>
<evidence type="ECO:0000256" key="4">
    <source>
        <dbReference type="ARBA" id="ARBA00016202"/>
    </source>
</evidence>
<comment type="caution">
    <text evidence="14">The sequence shown here is derived from an EMBL/GenBank/DDBJ whole genome shotgun (WGS) entry which is preliminary data.</text>
</comment>
<dbReference type="Gene3D" id="2.50.20.10">
    <property type="entry name" value="Lipoprotein localisation LolA/LolB/LppX"/>
    <property type="match status" value="1"/>
</dbReference>
<dbReference type="GO" id="GO:0015031">
    <property type="term" value="P:protein transport"/>
    <property type="evidence" value="ECO:0007669"/>
    <property type="project" value="UniProtKB-KW"/>
</dbReference>
<dbReference type="SUPFAM" id="SSF89392">
    <property type="entry name" value="Prokaryotic lipoproteins and lipoprotein localization factors"/>
    <property type="match status" value="1"/>
</dbReference>
<evidence type="ECO:0000313" key="14">
    <source>
        <dbReference type="EMBL" id="MBQ0958147.1"/>
    </source>
</evidence>
<dbReference type="EMBL" id="JAGQDE010000002">
    <property type="protein sequence ID" value="MBQ0958147.1"/>
    <property type="molecule type" value="Genomic_DNA"/>
</dbReference>
<organism evidence="14 15">
    <name type="scientific">Ideonella aquatica</name>
    <dbReference type="NCBI Taxonomy" id="2824119"/>
    <lineage>
        <taxon>Bacteria</taxon>
        <taxon>Pseudomonadati</taxon>
        <taxon>Pseudomonadota</taxon>
        <taxon>Betaproteobacteria</taxon>
        <taxon>Burkholderiales</taxon>
        <taxon>Sphaerotilaceae</taxon>
        <taxon>Ideonella</taxon>
    </lineage>
</organism>
<dbReference type="GO" id="GO:0009279">
    <property type="term" value="C:cell outer membrane"/>
    <property type="evidence" value="ECO:0007669"/>
    <property type="project" value="UniProtKB-SubCell"/>
</dbReference>
<comment type="subunit">
    <text evidence="3">Monomer.</text>
</comment>
<dbReference type="InterPro" id="IPR004565">
    <property type="entry name" value="OM_lipoprot_LolB"/>
</dbReference>
<evidence type="ECO:0000256" key="11">
    <source>
        <dbReference type="ARBA" id="ARBA00023237"/>
    </source>
</evidence>
<keyword evidence="7" id="KW-0653">Protein transport</keyword>
<comment type="subcellular location">
    <subcellularLocation>
        <location evidence="1">Cell outer membrane</location>
        <topology evidence="1">Lipid-anchor</topology>
    </subcellularLocation>
</comment>
<keyword evidence="12 14" id="KW-0449">Lipoprotein</keyword>
<keyword evidence="11" id="KW-0998">Cell outer membrane</keyword>
<evidence type="ECO:0000256" key="3">
    <source>
        <dbReference type="ARBA" id="ARBA00011245"/>
    </source>
</evidence>